<keyword evidence="1" id="KW-0812">Transmembrane</keyword>
<accession>A0A8D8R0S2</accession>
<sequence>MKQMVDGLVKWGLVDNTPNQHCQLCLHSSLSFIHSAGVTIRLINIVPPFFSILSRFHPFCWCYSNCFYIFFYIVFASHLWSFSHSISFYLFYHCVHWYSF</sequence>
<organism evidence="2">
    <name type="scientific">Cacopsylla melanoneura</name>
    <dbReference type="NCBI Taxonomy" id="428564"/>
    <lineage>
        <taxon>Eukaryota</taxon>
        <taxon>Metazoa</taxon>
        <taxon>Ecdysozoa</taxon>
        <taxon>Arthropoda</taxon>
        <taxon>Hexapoda</taxon>
        <taxon>Insecta</taxon>
        <taxon>Pterygota</taxon>
        <taxon>Neoptera</taxon>
        <taxon>Paraneoptera</taxon>
        <taxon>Hemiptera</taxon>
        <taxon>Sternorrhyncha</taxon>
        <taxon>Psylloidea</taxon>
        <taxon>Psyllidae</taxon>
        <taxon>Psyllinae</taxon>
        <taxon>Cacopsylla</taxon>
    </lineage>
</organism>
<dbReference type="EMBL" id="HBUF01114377">
    <property type="protein sequence ID" value="CAG6640875.1"/>
    <property type="molecule type" value="Transcribed_RNA"/>
</dbReference>
<keyword evidence="1" id="KW-0472">Membrane</keyword>
<evidence type="ECO:0000313" key="2">
    <source>
        <dbReference type="EMBL" id="CAG6640875.1"/>
    </source>
</evidence>
<keyword evidence="1" id="KW-1133">Transmembrane helix</keyword>
<dbReference type="AlphaFoldDB" id="A0A8D8R0S2"/>
<name>A0A8D8R0S2_9HEMI</name>
<protein>
    <submittedName>
        <fullName evidence="2">Uncharacterized protein</fullName>
    </submittedName>
</protein>
<evidence type="ECO:0000256" key="1">
    <source>
        <dbReference type="SAM" id="Phobius"/>
    </source>
</evidence>
<feature type="transmembrane region" description="Helical" evidence="1">
    <location>
        <begin position="32"/>
        <end position="54"/>
    </location>
</feature>
<dbReference type="EMBL" id="HBUF01114378">
    <property type="protein sequence ID" value="CAG6640876.1"/>
    <property type="molecule type" value="Transcribed_RNA"/>
</dbReference>
<proteinExistence type="predicted"/>
<feature type="transmembrane region" description="Helical" evidence="1">
    <location>
        <begin position="66"/>
        <end position="92"/>
    </location>
</feature>
<reference evidence="2" key="1">
    <citation type="submission" date="2021-05" db="EMBL/GenBank/DDBJ databases">
        <authorList>
            <person name="Alioto T."/>
            <person name="Alioto T."/>
            <person name="Gomez Garrido J."/>
        </authorList>
    </citation>
    <scope>NUCLEOTIDE SEQUENCE</scope>
</reference>